<name>A0A177AM02_9PEZI</name>
<sequence>MAGRRDDYDDRDYHRGPPRGAPIQLAERPAPLRSRDLEDLWRRPAAEERDRQVAFLQDDYGRVDDDQPLVLRERKVETFRRHTPPRARSPSMERVRTRIVEEPEVYRRARFVERERERERSPSPLYDRERLPSPIHERERTSVRVVERERERRRSPSSSPEPRARMPREPPVIRAPPIHQEIITHHRHIDHGYQPVAVPTPPLRLRSQRSRGDIRETEIDIVTGPGDTDVEVHRSQQRRYRDGRPQFVDDDEIYERDRERDRLRARTDIRRSVSSARDARDSRDRRIRPNDWEAEYYARKTDERAYIGEAYNGATKKWEIIDVPPGTERVRMDGVAGGSQEVTWQKYNGVRRSKFIPERDSMGSYDREREWERDIQMEMGRGMRREREMDRERDTLKISIDRNRVSRPVAEPRNRFGDLWTEITKDLVVREAIEVMGYDYEETEYFFYVFRYMKYDDVVELVDLSDDIVQDRRNRIREIAWEREQPRPRERERDMLTIEASRSRAEPMYDEERIIDRGEIVFDTPRRSTRVYY</sequence>
<feature type="compositionally biased region" description="Basic and acidic residues" evidence="1">
    <location>
        <begin position="33"/>
        <end position="43"/>
    </location>
</feature>
<evidence type="ECO:0000313" key="3">
    <source>
        <dbReference type="EMBL" id="OAF62351.1"/>
    </source>
</evidence>
<dbReference type="OrthoDB" id="5410752at2759"/>
<gene>
    <name evidence="3" type="ORF">VC83_01179</name>
</gene>
<dbReference type="Proteomes" id="UP000077154">
    <property type="component" value="Unassembled WGS sequence"/>
</dbReference>
<dbReference type="eggNOG" id="ENOG502SANM">
    <property type="taxonomic scope" value="Eukaryota"/>
</dbReference>
<dbReference type="EMBL" id="KV441387">
    <property type="protein sequence ID" value="OAF62351.1"/>
    <property type="molecule type" value="Genomic_DNA"/>
</dbReference>
<reference evidence="3" key="1">
    <citation type="submission" date="2016-03" db="EMBL/GenBank/DDBJ databases">
        <title>Updated assembly of Pseudogymnoascus destructans, the fungus causing white-nose syndrome of bats.</title>
        <authorList>
            <person name="Palmer J.M."/>
            <person name="Drees K.P."/>
            <person name="Foster J.T."/>
            <person name="Lindner D.L."/>
        </authorList>
    </citation>
    <scope>NUCLEOTIDE SEQUENCE [LARGE SCALE GENOMIC DNA]</scope>
    <source>
        <strain evidence="3">20631-21</strain>
    </source>
</reference>
<dbReference type="AlphaFoldDB" id="A0A177AM02"/>
<dbReference type="RefSeq" id="XP_024327623.1">
    <property type="nucleotide sequence ID" value="XM_024464864.1"/>
</dbReference>
<feature type="compositionally biased region" description="Basic and acidic residues" evidence="1">
    <location>
        <begin position="230"/>
        <end position="244"/>
    </location>
</feature>
<dbReference type="GeneID" id="36284271"/>
<feature type="region of interest" description="Disordered" evidence="1">
    <location>
        <begin position="112"/>
        <end position="175"/>
    </location>
</feature>
<organism evidence="3">
    <name type="scientific">Pseudogymnoascus destructans</name>
    <dbReference type="NCBI Taxonomy" id="655981"/>
    <lineage>
        <taxon>Eukaryota</taxon>
        <taxon>Fungi</taxon>
        <taxon>Dikarya</taxon>
        <taxon>Ascomycota</taxon>
        <taxon>Pezizomycotina</taxon>
        <taxon>Leotiomycetes</taxon>
        <taxon>Thelebolales</taxon>
        <taxon>Thelebolaceae</taxon>
        <taxon>Pseudogymnoascus</taxon>
    </lineage>
</organism>
<feature type="compositionally biased region" description="Basic and acidic residues" evidence="1">
    <location>
        <begin position="112"/>
        <end position="154"/>
    </location>
</feature>
<proteinExistence type="predicted"/>
<feature type="region of interest" description="Disordered" evidence="1">
    <location>
        <begin position="1"/>
        <end position="43"/>
    </location>
</feature>
<evidence type="ECO:0000256" key="1">
    <source>
        <dbReference type="SAM" id="MobiDB-lite"/>
    </source>
</evidence>
<dbReference type="InterPro" id="IPR058348">
    <property type="entry name" value="DUF8035"/>
</dbReference>
<feature type="domain" description="DUF8035" evidence="2">
    <location>
        <begin position="418"/>
        <end position="468"/>
    </location>
</feature>
<feature type="region of interest" description="Disordered" evidence="1">
    <location>
        <begin position="224"/>
        <end position="244"/>
    </location>
</feature>
<feature type="compositionally biased region" description="Basic and acidic residues" evidence="1">
    <location>
        <begin position="1"/>
        <end position="15"/>
    </location>
</feature>
<dbReference type="VEuPathDB" id="FungiDB:GMDG_04241"/>
<evidence type="ECO:0000259" key="2">
    <source>
        <dbReference type="Pfam" id="PF26118"/>
    </source>
</evidence>
<protein>
    <recommendedName>
        <fullName evidence="2">DUF8035 domain-containing protein</fullName>
    </recommendedName>
</protein>
<dbReference type="Pfam" id="PF26118">
    <property type="entry name" value="DUF8035"/>
    <property type="match status" value="1"/>
</dbReference>
<accession>A0A177AM02</accession>